<dbReference type="Proteomes" id="UP000320672">
    <property type="component" value="Chromosome"/>
</dbReference>
<organism evidence="9 10">
    <name type="scientific">Roseimaritima multifibrata</name>
    <dbReference type="NCBI Taxonomy" id="1930274"/>
    <lineage>
        <taxon>Bacteria</taxon>
        <taxon>Pseudomonadati</taxon>
        <taxon>Planctomycetota</taxon>
        <taxon>Planctomycetia</taxon>
        <taxon>Pirellulales</taxon>
        <taxon>Pirellulaceae</taxon>
        <taxon>Roseimaritima</taxon>
    </lineage>
</organism>
<dbReference type="InterPro" id="IPR051125">
    <property type="entry name" value="ABC-4/HrtB_transporter"/>
</dbReference>
<dbReference type="EC" id="3.6.3.-" evidence="9"/>
<keyword evidence="9" id="KW-0378">Hydrolase</keyword>
<keyword evidence="9" id="KW-0067">ATP-binding</keyword>
<evidence type="ECO:0000256" key="4">
    <source>
        <dbReference type="ARBA" id="ARBA00022989"/>
    </source>
</evidence>
<dbReference type="PANTHER" id="PTHR43738">
    <property type="entry name" value="ABC TRANSPORTER, MEMBRANE PROTEIN"/>
    <property type="match status" value="1"/>
</dbReference>
<dbReference type="AlphaFoldDB" id="A0A517MAJ6"/>
<name>A0A517MAJ6_9BACT</name>
<dbReference type="GO" id="GO:0005524">
    <property type="term" value="F:ATP binding"/>
    <property type="evidence" value="ECO:0007669"/>
    <property type="project" value="UniProtKB-KW"/>
</dbReference>
<evidence type="ECO:0000256" key="2">
    <source>
        <dbReference type="ARBA" id="ARBA00022475"/>
    </source>
</evidence>
<dbReference type="PANTHER" id="PTHR43738:SF2">
    <property type="entry name" value="ABC TRANSPORTER PERMEASE"/>
    <property type="match status" value="1"/>
</dbReference>
<proteinExistence type="predicted"/>
<evidence type="ECO:0000313" key="9">
    <source>
        <dbReference type="EMBL" id="QDS91906.1"/>
    </source>
</evidence>
<dbReference type="KEGG" id="rml:FF011L_06420"/>
<dbReference type="InterPro" id="IPR003838">
    <property type="entry name" value="ABC3_permease_C"/>
</dbReference>
<feature type="domain" description="MacB-like periplasmic core" evidence="8">
    <location>
        <begin position="18"/>
        <end position="272"/>
    </location>
</feature>
<comment type="subcellular location">
    <subcellularLocation>
        <location evidence="1">Cell membrane</location>
        <topology evidence="1">Multi-pass membrane protein</topology>
    </subcellularLocation>
</comment>
<evidence type="ECO:0000256" key="6">
    <source>
        <dbReference type="SAM" id="Phobius"/>
    </source>
</evidence>
<evidence type="ECO:0000256" key="1">
    <source>
        <dbReference type="ARBA" id="ARBA00004651"/>
    </source>
</evidence>
<feature type="transmembrane region" description="Helical" evidence="6">
    <location>
        <begin position="20"/>
        <end position="42"/>
    </location>
</feature>
<accession>A0A517MAJ6</accession>
<evidence type="ECO:0000259" key="7">
    <source>
        <dbReference type="Pfam" id="PF02687"/>
    </source>
</evidence>
<dbReference type="Pfam" id="PF12704">
    <property type="entry name" value="MacB_PCD"/>
    <property type="match status" value="1"/>
</dbReference>
<dbReference type="OrthoDB" id="9784014at2"/>
<keyword evidence="4 6" id="KW-1133">Transmembrane helix</keyword>
<dbReference type="Pfam" id="PF02687">
    <property type="entry name" value="FtsX"/>
    <property type="match status" value="1"/>
</dbReference>
<dbReference type="GO" id="GO:0005886">
    <property type="term" value="C:plasma membrane"/>
    <property type="evidence" value="ECO:0007669"/>
    <property type="project" value="UniProtKB-SubCell"/>
</dbReference>
<dbReference type="EMBL" id="CP036262">
    <property type="protein sequence ID" value="QDS91906.1"/>
    <property type="molecule type" value="Genomic_DNA"/>
</dbReference>
<keyword evidence="2" id="KW-1003">Cell membrane</keyword>
<reference evidence="9 10" key="1">
    <citation type="submission" date="2019-02" db="EMBL/GenBank/DDBJ databases">
        <title>Deep-cultivation of Planctomycetes and their phenomic and genomic characterization uncovers novel biology.</title>
        <authorList>
            <person name="Wiegand S."/>
            <person name="Jogler M."/>
            <person name="Boedeker C."/>
            <person name="Pinto D."/>
            <person name="Vollmers J."/>
            <person name="Rivas-Marin E."/>
            <person name="Kohn T."/>
            <person name="Peeters S.H."/>
            <person name="Heuer A."/>
            <person name="Rast P."/>
            <person name="Oberbeckmann S."/>
            <person name="Bunk B."/>
            <person name="Jeske O."/>
            <person name="Meyerdierks A."/>
            <person name="Storesund J.E."/>
            <person name="Kallscheuer N."/>
            <person name="Luecker S."/>
            <person name="Lage O.M."/>
            <person name="Pohl T."/>
            <person name="Merkel B.J."/>
            <person name="Hornburger P."/>
            <person name="Mueller R.-W."/>
            <person name="Bruemmer F."/>
            <person name="Labrenz M."/>
            <person name="Spormann A.M."/>
            <person name="Op den Camp H."/>
            <person name="Overmann J."/>
            <person name="Amann R."/>
            <person name="Jetten M.S.M."/>
            <person name="Mascher T."/>
            <person name="Medema M.H."/>
            <person name="Devos D.P."/>
            <person name="Kaster A.-K."/>
            <person name="Ovreas L."/>
            <person name="Rohde M."/>
            <person name="Galperin M.Y."/>
            <person name="Jogler C."/>
        </authorList>
    </citation>
    <scope>NUCLEOTIDE SEQUENCE [LARGE SCALE GENOMIC DNA]</scope>
    <source>
        <strain evidence="9 10">FF011L</strain>
    </source>
</reference>
<protein>
    <submittedName>
        <fullName evidence="9">Macrolide export ATP-binding/permease protein MacB</fullName>
        <ecNumber evidence="9">3.6.3.-</ecNumber>
    </submittedName>
</protein>
<evidence type="ECO:0000256" key="5">
    <source>
        <dbReference type="ARBA" id="ARBA00023136"/>
    </source>
</evidence>
<evidence type="ECO:0000256" key="3">
    <source>
        <dbReference type="ARBA" id="ARBA00022692"/>
    </source>
</evidence>
<feature type="transmembrane region" description="Helical" evidence="6">
    <location>
        <begin position="344"/>
        <end position="366"/>
    </location>
</feature>
<evidence type="ECO:0000259" key="8">
    <source>
        <dbReference type="Pfam" id="PF12704"/>
    </source>
</evidence>
<feature type="domain" description="ABC3 transporter permease C-terminal" evidence="7">
    <location>
        <begin position="347"/>
        <end position="465"/>
    </location>
</feature>
<feature type="transmembrane region" description="Helical" evidence="6">
    <location>
        <begin position="387"/>
        <end position="411"/>
    </location>
</feature>
<evidence type="ECO:0000313" key="10">
    <source>
        <dbReference type="Proteomes" id="UP000320672"/>
    </source>
</evidence>
<keyword evidence="9" id="KW-0547">Nucleotide-binding</keyword>
<keyword evidence="10" id="KW-1185">Reference proteome</keyword>
<dbReference type="InterPro" id="IPR025857">
    <property type="entry name" value="MacB_PCD"/>
</dbReference>
<sequence length="472" mass="50969">MNILQIAWRNFQQRSLSSILTTLSLALGVALTVAVLAVYGIVSDAFQRNASVGYNLVVGAEGSPLQLTLNSVYYLSQPIENLPYTQYMEFMTKEQRAEQVALYGGPAELGERDGAFSAYVRGGFAIPLALGDYFGQFRVVGTTPQFFADLRHGLDVDQEFEFQAGRPFEYNSEENGYFEAVVGSRVAEEMKVGVGDQFFPTHGDPSGHGHDLGFTIVGVMKPTGTPNDRAAFVNLEGFYLMDGHAKPMEEDEAEAEVVAAVDDSKDQEVVVADGEEVVTEGTPKFKPLPIRNREVTSILVRTGMPLYGPQMQNLINEDIYAQAAAPIAEITKLMELIVAPLLKALMVITIITCVVAAVGVLVSIYNSMNDRKKDIAVMRALGARRDTVTGVILVESLLIATIGGACGWLLAHVGIWIAGGTIEAQTGVRPGLFTTSTYELYILPLILGLAAMAGLLPAVAAYRTNVTENLNA</sequence>
<keyword evidence="5 6" id="KW-0472">Membrane</keyword>
<feature type="transmembrane region" description="Helical" evidence="6">
    <location>
        <begin position="440"/>
        <end position="462"/>
    </location>
</feature>
<gene>
    <name evidence="9" type="primary">macB_2</name>
    <name evidence="9" type="ORF">FF011L_06420</name>
</gene>
<dbReference type="RefSeq" id="WP_145350086.1">
    <property type="nucleotide sequence ID" value="NZ_CP036262.1"/>
</dbReference>
<dbReference type="GO" id="GO:0016787">
    <property type="term" value="F:hydrolase activity"/>
    <property type="evidence" value="ECO:0007669"/>
    <property type="project" value="UniProtKB-KW"/>
</dbReference>
<keyword evidence="3 6" id="KW-0812">Transmembrane</keyword>